<dbReference type="InParanoid" id="A0A1H9NJF8"/>
<evidence type="ECO:0000256" key="4">
    <source>
        <dbReference type="ARBA" id="ARBA00023163"/>
    </source>
</evidence>
<dbReference type="STRING" id="478744.SAMN05444359_13726"/>
<accession>A0A1H9NJF8</accession>
<dbReference type="InterPro" id="IPR013249">
    <property type="entry name" value="RNA_pol_sigma70_r4_t2"/>
</dbReference>
<keyword evidence="2" id="KW-0805">Transcription regulation</keyword>
<evidence type="ECO:0000313" key="8">
    <source>
        <dbReference type="Proteomes" id="UP000199021"/>
    </source>
</evidence>
<dbReference type="PANTHER" id="PTHR43133">
    <property type="entry name" value="RNA POLYMERASE ECF-TYPE SIGMA FACTO"/>
    <property type="match status" value="1"/>
</dbReference>
<dbReference type="NCBIfam" id="TIGR02937">
    <property type="entry name" value="sigma70-ECF"/>
    <property type="match status" value="1"/>
</dbReference>
<dbReference type="RefSeq" id="WP_090173054.1">
    <property type="nucleotide sequence ID" value="NZ_FOFB01000037.1"/>
</dbReference>
<dbReference type="InterPro" id="IPR013325">
    <property type="entry name" value="RNA_pol_sigma_r2"/>
</dbReference>
<keyword evidence="8" id="KW-1185">Reference proteome</keyword>
<proteinExistence type="inferred from homology"/>
<evidence type="ECO:0000256" key="3">
    <source>
        <dbReference type="ARBA" id="ARBA00023082"/>
    </source>
</evidence>
<evidence type="ECO:0000256" key="2">
    <source>
        <dbReference type="ARBA" id="ARBA00023015"/>
    </source>
</evidence>
<dbReference type="Gene3D" id="1.10.10.10">
    <property type="entry name" value="Winged helix-like DNA-binding domain superfamily/Winged helix DNA-binding domain"/>
    <property type="match status" value="1"/>
</dbReference>
<dbReference type="Pfam" id="PF04542">
    <property type="entry name" value="Sigma70_r2"/>
    <property type="match status" value="1"/>
</dbReference>
<dbReference type="AlphaFoldDB" id="A0A1H9NJF8"/>
<feature type="domain" description="RNA polymerase sigma factor 70 region 4 type 2" evidence="6">
    <location>
        <begin position="122"/>
        <end position="174"/>
    </location>
</feature>
<comment type="similarity">
    <text evidence="1">Belongs to the sigma-70 factor family. ECF subfamily.</text>
</comment>
<sequence>MDHSLSLHQNEEQFVAALVRGNREAQRLLYEEYYGPLMSVCQRYAGTEDEAMDLLHESFIKIFKKIGRYESGTALLAWMRRITVNTAIDQYRRNVRRRTEDIDKAYHVSSDAPDVFASFGAREILSAVQKLPPTYRTIFNLYVVEGYSHREIGEQLQITESTSRSNLVKARGKLQKALTTPGR</sequence>
<dbReference type="InterPro" id="IPR039425">
    <property type="entry name" value="RNA_pol_sigma-70-like"/>
</dbReference>
<evidence type="ECO:0000313" key="7">
    <source>
        <dbReference type="EMBL" id="SER35887.1"/>
    </source>
</evidence>
<gene>
    <name evidence="7" type="ORF">SAMN05444359_13726</name>
</gene>
<dbReference type="CDD" id="cd06171">
    <property type="entry name" value="Sigma70_r4"/>
    <property type="match status" value="1"/>
</dbReference>
<name>A0A1H9NJF8_9BACT</name>
<dbReference type="GO" id="GO:0003677">
    <property type="term" value="F:DNA binding"/>
    <property type="evidence" value="ECO:0007669"/>
    <property type="project" value="InterPro"/>
</dbReference>
<protein>
    <submittedName>
        <fullName evidence="7">RNA polymerase sigma-70 factor, ECF subfamily</fullName>
    </submittedName>
</protein>
<feature type="domain" description="RNA polymerase sigma-70 region 2" evidence="5">
    <location>
        <begin position="29"/>
        <end position="96"/>
    </location>
</feature>
<dbReference type="SUPFAM" id="SSF88946">
    <property type="entry name" value="Sigma2 domain of RNA polymerase sigma factors"/>
    <property type="match status" value="1"/>
</dbReference>
<dbReference type="SUPFAM" id="SSF88659">
    <property type="entry name" value="Sigma3 and sigma4 domains of RNA polymerase sigma factors"/>
    <property type="match status" value="1"/>
</dbReference>
<dbReference type="PANTHER" id="PTHR43133:SF46">
    <property type="entry name" value="RNA POLYMERASE SIGMA-70 FACTOR ECF SUBFAMILY"/>
    <property type="match status" value="1"/>
</dbReference>
<keyword evidence="3" id="KW-0731">Sigma factor</keyword>
<evidence type="ECO:0000259" key="6">
    <source>
        <dbReference type="Pfam" id="PF08281"/>
    </source>
</evidence>
<dbReference type="Gene3D" id="1.10.1740.10">
    <property type="match status" value="1"/>
</dbReference>
<dbReference type="GO" id="GO:0016987">
    <property type="term" value="F:sigma factor activity"/>
    <property type="evidence" value="ECO:0007669"/>
    <property type="project" value="UniProtKB-KW"/>
</dbReference>
<dbReference type="InterPro" id="IPR013324">
    <property type="entry name" value="RNA_pol_sigma_r3/r4-like"/>
</dbReference>
<dbReference type="FunCoup" id="A0A1H9NJF8">
    <property type="interactions" value="19"/>
</dbReference>
<dbReference type="EMBL" id="FOFB01000037">
    <property type="protein sequence ID" value="SER35887.1"/>
    <property type="molecule type" value="Genomic_DNA"/>
</dbReference>
<organism evidence="7 8">
    <name type="scientific">Neolewinella agarilytica</name>
    <dbReference type="NCBI Taxonomy" id="478744"/>
    <lineage>
        <taxon>Bacteria</taxon>
        <taxon>Pseudomonadati</taxon>
        <taxon>Bacteroidota</taxon>
        <taxon>Saprospiria</taxon>
        <taxon>Saprospirales</taxon>
        <taxon>Lewinellaceae</taxon>
        <taxon>Neolewinella</taxon>
    </lineage>
</organism>
<dbReference type="InterPro" id="IPR007627">
    <property type="entry name" value="RNA_pol_sigma70_r2"/>
</dbReference>
<dbReference type="InterPro" id="IPR014284">
    <property type="entry name" value="RNA_pol_sigma-70_dom"/>
</dbReference>
<dbReference type="Proteomes" id="UP000199021">
    <property type="component" value="Unassembled WGS sequence"/>
</dbReference>
<evidence type="ECO:0000259" key="5">
    <source>
        <dbReference type="Pfam" id="PF04542"/>
    </source>
</evidence>
<dbReference type="InterPro" id="IPR036388">
    <property type="entry name" value="WH-like_DNA-bd_sf"/>
</dbReference>
<dbReference type="GO" id="GO:0006352">
    <property type="term" value="P:DNA-templated transcription initiation"/>
    <property type="evidence" value="ECO:0007669"/>
    <property type="project" value="InterPro"/>
</dbReference>
<evidence type="ECO:0000256" key="1">
    <source>
        <dbReference type="ARBA" id="ARBA00010641"/>
    </source>
</evidence>
<keyword evidence="4" id="KW-0804">Transcription</keyword>
<dbReference type="OrthoDB" id="941544at2"/>
<dbReference type="Pfam" id="PF08281">
    <property type="entry name" value="Sigma70_r4_2"/>
    <property type="match status" value="1"/>
</dbReference>
<reference evidence="8" key="1">
    <citation type="submission" date="2016-10" db="EMBL/GenBank/DDBJ databases">
        <authorList>
            <person name="Varghese N."/>
            <person name="Submissions S."/>
        </authorList>
    </citation>
    <scope>NUCLEOTIDE SEQUENCE [LARGE SCALE GENOMIC DNA]</scope>
    <source>
        <strain evidence="8">DSM 24740</strain>
    </source>
</reference>